<gene>
    <name evidence="3" type="ORF">HGP31_07810</name>
</gene>
<evidence type="ECO:0000313" key="3">
    <source>
        <dbReference type="EMBL" id="QJC78218.1"/>
    </source>
</evidence>
<evidence type="ECO:0000259" key="2">
    <source>
        <dbReference type="Pfam" id="PF22809"/>
    </source>
</evidence>
<dbReference type="InterPro" id="IPR054280">
    <property type="entry name" value="DUF7014"/>
</dbReference>
<dbReference type="Proteomes" id="UP000501367">
    <property type="component" value="Chromosome"/>
</dbReference>
<proteinExistence type="predicted"/>
<dbReference type="RefSeq" id="WP_168757420.1">
    <property type="nucleotide sequence ID" value="NZ_CP051487.1"/>
</dbReference>
<dbReference type="GeneID" id="72193475"/>
<feature type="domain" description="DUF7014" evidence="2">
    <location>
        <begin position="177"/>
        <end position="301"/>
    </location>
</feature>
<dbReference type="Pfam" id="PF22809">
    <property type="entry name" value="DUF7014"/>
    <property type="match status" value="1"/>
</dbReference>
<dbReference type="Pfam" id="PF18863">
    <property type="entry name" value="AbiJ_NTD4"/>
    <property type="match status" value="1"/>
</dbReference>
<name>A0AAE6ZTB3_9PSED</name>
<evidence type="ECO:0000259" key="1">
    <source>
        <dbReference type="Pfam" id="PF18863"/>
    </source>
</evidence>
<sequence>MGLFDLYSKRQKRMRGEVPDVYVYDELPNPLRVQIVHIIRDAVGTDHYNSNAAEEVYEFFCNTLCREYGVFELKKHEGNDSAALFNFFLNERVTEKALDVVELCFKIIDNYVRENQQFRRGTDRKIEADDALDELNARFKEHGVGYQFESGEIIRVDSKYLHAEAVKPTLEVLRGAQFEGANEEFLQAHEDYRHGRHKECLVAALKSFESTMIAICTARGWPIKPGETARGLIGVCMANGLFPSYMDAQMGAIKSLLESGVPTVRNKHGGHGQGTTPVAVPEFMARYALNLTATTILFMAEAHAAL</sequence>
<evidence type="ECO:0008006" key="5">
    <source>
        <dbReference type="Google" id="ProtNLM"/>
    </source>
</evidence>
<evidence type="ECO:0000313" key="4">
    <source>
        <dbReference type="Proteomes" id="UP000501367"/>
    </source>
</evidence>
<protein>
    <recommendedName>
        <fullName evidence="5">Abortive infection C-terminus</fullName>
    </recommendedName>
</protein>
<dbReference type="NCBIfam" id="NF046078">
    <property type="entry name" value="STM4504_CBY0614"/>
    <property type="match status" value="1"/>
</dbReference>
<organism evidence="3 4">
    <name type="scientific">Pseudomonas umsongensis</name>
    <dbReference type="NCBI Taxonomy" id="198618"/>
    <lineage>
        <taxon>Bacteria</taxon>
        <taxon>Pseudomonadati</taxon>
        <taxon>Pseudomonadota</taxon>
        <taxon>Gammaproteobacteria</taxon>
        <taxon>Pseudomonadales</taxon>
        <taxon>Pseudomonadaceae</taxon>
        <taxon>Pseudomonas</taxon>
    </lineage>
</organism>
<feature type="domain" description="HEPN AbiJ-N-terminal" evidence="1">
    <location>
        <begin position="5"/>
        <end position="168"/>
    </location>
</feature>
<dbReference type="KEGG" id="pum:HGP31_07810"/>
<dbReference type="AlphaFoldDB" id="A0AAE6ZTB3"/>
<accession>A0AAE6ZTB3</accession>
<dbReference type="InterPro" id="IPR049503">
    <property type="entry name" value="AbiJ_NTD4"/>
</dbReference>
<reference evidence="3 4" key="1">
    <citation type="submission" date="2020-04" db="EMBL/GenBank/DDBJ databases">
        <authorList>
            <person name="Yao Y."/>
            <person name="He Z."/>
        </authorList>
    </citation>
    <scope>NUCLEOTIDE SEQUENCE [LARGE SCALE GENOMIC DNA]</scope>
    <source>
        <strain evidence="3 4">CY-1</strain>
    </source>
</reference>
<dbReference type="EMBL" id="CP051487">
    <property type="protein sequence ID" value="QJC78218.1"/>
    <property type="molecule type" value="Genomic_DNA"/>
</dbReference>